<dbReference type="GO" id="GO:0003700">
    <property type="term" value="F:DNA-binding transcription factor activity"/>
    <property type="evidence" value="ECO:0007669"/>
    <property type="project" value="TreeGrafter"/>
</dbReference>
<dbReference type="Proteomes" id="UP000199444">
    <property type="component" value="Unassembled WGS sequence"/>
</dbReference>
<sequence>MRDKTEQILKAAGTVFIKKGLQATTQEIANEANVAEVTLYRKFSTKQNLFITVIKNVLEKQFGSHVMELAKKNDTEAFLTSVIENRLEVLSKNTDLVKMLISESLRGNLPEEINLPTIIFTSLKKGLDHHFEGENVDTDFCTRQLGGVFLSYVALPNDGDFYKLTEEKKHTIAKKHAQSILASI</sequence>
<dbReference type="InterPro" id="IPR009057">
    <property type="entry name" value="Homeodomain-like_sf"/>
</dbReference>
<dbReference type="GO" id="GO:0000976">
    <property type="term" value="F:transcription cis-regulatory region binding"/>
    <property type="evidence" value="ECO:0007669"/>
    <property type="project" value="TreeGrafter"/>
</dbReference>
<keyword evidence="1 2" id="KW-0238">DNA-binding</keyword>
<name>A0A1H1F3X4_9BACI</name>
<organism evidence="4 5">
    <name type="scientific">Virgibacillus salinus</name>
    <dbReference type="NCBI Taxonomy" id="553311"/>
    <lineage>
        <taxon>Bacteria</taxon>
        <taxon>Bacillati</taxon>
        <taxon>Bacillota</taxon>
        <taxon>Bacilli</taxon>
        <taxon>Bacillales</taxon>
        <taxon>Bacillaceae</taxon>
        <taxon>Virgibacillus</taxon>
    </lineage>
</organism>
<keyword evidence="5" id="KW-1185">Reference proteome</keyword>
<accession>A0A1H1F3X4</accession>
<dbReference type="InterPro" id="IPR050109">
    <property type="entry name" value="HTH-type_TetR-like_transc_reg"/>
</dbReference>
<dbReference type="PROSITE" id="PS50977">
    <property type="entry name" value="HTH_TETR_2"/>
    <property type="match status" value="1"/>
</dbReference>
<reference evidence="4 5" key="1">
    <citation type="submission" date="2016-10" db="EMBL/GenBank/DDBJ databases">
        <authorList>
            <person name="de Groot N.N."/>
        </authorList>
    </citation>
    <scope>NUCLEOTIDE SEQUENCE [LARGE SCALE GENOMIC DNA]</scope>
    <source>
        <strain evidence="4 5">CGMCC 1.10449</strain>
    </source>
</reference>
<proteinExistence type="predicted"/>
<dbReference type="PANTHER" id="PTHR30055">
    <property type="entry name" value="HTH-TYPE TRANSCRIPTIONAL REGULATOR RUTR"/>
    <property type="match status" value="1"/>
</dbReference>
<evidence type="ECO:0000313" key="5">
    <source>
        <dbReference type="Proteomes" id="UP000199444"/>
    </source>
</evidence>
<protein>
    <submittedName>
        <fullName evidence="4">Transcriptional regulator, TetR family</fullName>
    </submittedName>
</protein>
<feature type="domain" description="HTH tetR-type" evidence="3">
    <location>
        <begin position="2"/>
        <end position="61"/>
    </location>
</feature>
<dbReference type="RefSeq" id="WP_092493928.1">
    <property type="nucleotide sequence ID" value="NZ_FNKD01000003.1"/>
</dbReference>
<dbReference type="PANTHER" id="PTHR30055:SF226">
    <property type="entry name" value="HTH-TYPE TRANSCRIPTIONAL REGULATOR PKSA"/>
    <property type="match status" value="1"/>
</dbReference>
<dbReference type="Pfam" id="PF00440">
    <property type="entry name" value="TetR_N"/>
    <property type="match status" value="1"/>
</dbReference>
<dbReference type="AlphaFoldDB" id="A0A1H1F3X4"/>
<evidence type="ECO:0000256" key="1">
    <source>
        <dbReference type="ARBA" id="ARBA00023125"/>
    </source>
</evidence>
<feature type="DNA-binding region" description="H-T-H motif" evidence="2">
    <location>
        <begin position="24"/>
        <end position="43"/>
    </location>
</feature>
<dbReference type="InterPro" id="IPR001647">
    <property type="entry name" value="HTH_TetR"/>
</dbReference>
<dbReference type="PRINTS" id="PR00455">
    <property type="entry name" value="HTHTETR"/>
</dbReference>
<dbReference type="Gene3D" id="1.10.357.10">
    <property type="entry name" value="Tetracycline Repressor, domain 2"/>
    <property type="match status" value="1"/>
</dbReference>
<dbReference type="EMBL" id="FNKD01000003">
    <property type="protein sequence ID" value="SDQ95637.1"/>
    <property type="molecule type" value="Genomic_DNA"/>
</dbReference>
<evidence type="ECO:0000259" key="3">
    <source>
        <dbReference type="PROSITE" id="PS50977"/>
    </source>
</evidence>
<dbReference type="STRING" id="553311.SAMN05216231_3195"/>
<dbReference type="SUPFAM" id="SSF46689">
    <property type="entry name" value="Homeodomain-like"/>
    <property type="match status" value="1"/>
</dbReference>
<gene>
    <name evidence="4" type="ORF">SAMN05216231_3195</name>
</gene>
<evidence type="ECO:0000313" key="4">
    <source>
        <dbReference type="EMBL" id="SDQ95637.1"/>
    </source>
</evidence>
<evidence type="ECO:0000256" key="2">
    <source>
        <dbReference type="PROSITE-ProRule" id="PRU00335"/>
    </source>
</evidence>